<dbReference type="OrthoDB" id="7067800at2"/>
<proteinExistence type="predicted"/>
<comment type="caution">
    <text evidence="1">The sequence shown here is derived from an EMBL/GenBank/DDBJ whole genome shotgun (WGS) entry which is preliminary data.</text>
</comment>
<name>A0A2T0TFN3_9PSEU</name>
<protein>
    <submittedName>
        <fullName evidence="1">Kynurenine formamidase</fullName>
    </submittedName>
</protein>
<dbReference type="PANTHER" id="PTHR34861">
    <property type="match status" value="1"/>
</dbReference>
<dbReference type="Gene3D" id="3.50.30.50">
    <property type="entry name" value="Putative cyclase"/>
    <property type="match status" value="1"/>
</dbReference>
<dbReference type="GO" id="GO:0004061">
    <property type="term" value="F:arylformamidase activity"/>
    <property type="evidence" value="ECO:0007669"/>
    <property type="project" value="InterPro"/>
</dbReference>
<dbReference type="GO" id="GO:0019441">
    <property type="term" value="P:L-tryptophan catabolic process to kynurenine"/>
    <property type="evidence" value="ECO:0007669"/>
    <property type="project" value="InterPro"/>
</dbReference>
<evidence type="ECO:0000313" key="2">
    <source>
        <dbReference type="Proteomes" id="UP000239494"/>
    </source>
</evidence>
<dbReference type="RefSeq" id="WP_106186095.1">
    <property type="nucleotide sequence ID" value="NZ_PVTF01000002.1"/>
</dbReference>
<dbReference type="InterPro" id="IPR037175">
    <property type="entry name" value="KFase_sf"/>
</dbReference>
<gene>
    <name evidence="1" type="ORF">CLV43_10229</name>
</gene>
<dbReference type="AlphaFoldDB" id="A0A2T0TFN3"/>
<sequence>MEDLIDITELDNRGRWGAEDERGTLNLITDEVRARAAAEVRTGRSVSLALPIRPTPILSGPFVPETSESSAVQHVMVLAEAPPPVTAAADLVVVTNHHARSTHVDALCHIAVDGLVYPGRPRSESVGASGAVHGSTTAFAEGFVTRGVLLDLAAGGPLPAGHPVTSVDLDAAEERQGVRLEPGDALVVRCGWGSAPDPSGPLPGMSVDAVRWMHRRGVSLFIADVGEALPPLDPARPLPLHAIGLAMMGMPLVDAAAVDDLAAVSAELGRSSFLLSFAPPRFLGLTGVPVNPLAIF</sequence>
<keyword evidence="2" id="KW-1185">Reference proteome</keyword>
<dbReference type="PANTHER" id="PTHR34861:SF10">
    <property type="entry name" value="CYCLASE"/>
    <property type="match status" value="1"/>
</dbReference>
<accession>A0A2T0TFN3</accession>
<dbReference type="Proteomes" id="UP000239494">
    <property type="component" value="Unassembled WGS sequence"/>
</dbReference>
<organism evidence="1 2">
    <name type="scientific">Umezawaea tangerina</name>
    <dbReference type="NCBI Taxonomy" id="84725"/>
    <lineage>
        <taxon>Bacteria</taxon>
        <taxon>Bacillati</taxon>
        <taxon>Actinomycetota</taxon>
        <taxon>Actinomycetes</taxon>
        <taxon>Pseudonocardiales</taxon>
        <taxon>Pseudonocardiaceae</taxon>
        <taxon>Umezawaea</taxon>
    </lineage>
</organism>
<reference evidence="1 2" key="1">
    <citation type="submission" date="2018-03" db="EMBL/GenBank/DDBJ databases">
        <title>Genomic Encyclopedia of Archaeal and Bacterial Type Strains, Phase II (KMG-II): from individual species to whole genera.</title>
        <authorList>
            <person name="Goeker M."/>
        </authorList>
    </citation>
    <scope>NUCLEOTIDE SEQUENCE [LARGE SCALE GENOMIC DNA]</scope>
    <source>
        <strain evidence="1 2">DSM 44720</strain>
    </source>
</reference>
<dbReference type="EMBL" id="PVTF01000002">
    <property type="protein sequence ID" value="PRY44464.1"/>
    <property type="molecule type" value="Genomic_DNA"/>
</dbReference>
<evidence type="ECO:0000313" key="1">
    <source>
        <dbReference type="EMBL" id="PRY44464.1"/>
    </source>
</evidence>
<dbReference type="Pfam" id="PF04199">
    <property type="entry name" value="Cyclase"/>
    <property type="match status" value="1"/>
</dbReference>
<dbReference type="InterPro" id="IPR007325">
    <property type="entry name" value="KFase/CYL"/>
</dbReference>
<dbReference type="SUPFAM" id="SSF102198">
    <property type="entry name" value="Putative cyclase"/>
    <property type="match status" value="1"/>
</dbReference>